<feature type="non-terminal residue" evidence="1">
    <location>
        <position position="1"/>
    </location>
</feature>
<reference evidence="1" key="1">
    <citation type="journal article" date="2020" name="Stud. Mycol.">
        <title>101 Dothideomycetes genomes: a test case for predicting lifestyles and emergence of pathogens.</title>
        <authorList>
            <person name="Haridas S."/>
            <person name="Albert R."/>
            <person name="Binder M."/>
            <person name="Bloem J."/>
            <person name="Labutti K."/>
            <person name="Salamov A."/>
            <person name="Andreopoulos B."/>
            <person name="Baker S."/>
            <person name="Barry K."/>
            <person name="Bills G."/>
            <person name="Bluhm B."/>
            <person name="Cannon C."/>
            <person name="Castanera R."/>
            <person name="Culley D."/>
            <person name="Daum C."/>
            <person name="Ezra D."/>
            <person name="Gonzalez J."/>
            <person name="Henrissat B."/>
            <person name="Kuo A."/>
            <person name="Liang C."/>
            <person name="Lipzen A."/>
            <person name="Lutzoni F."/>
            <person name="Magnuson J."/>
            <person name="Mondo S."/>
            <person name="Nolan M."/>
            <person name="Ohm R."/>
            <person name="Pangilinan J."/>
            <person name="Park H.-J."/>
            <person name="Ramirez L."/>
            <person name="Alfaro M."/>
            <person name="Sun H."/>
            <person name="Tritt A."/>
            <person name="Yoshinaga Y."/>
            <person name="Zwiers L.-H."/>
            <person name="Turgeon B."/>
            <person name="Goodwin S."/>
            <person name="Spatafora J."/>
            <person name="Crous P."/>
            <person name="Grigoriev I."/>
        </authorList>
    </citation>
    <scope>NUCLEOTIDE SEQUENCE</scope>
    <source>
        <strain evidence="1">CBS 101060</strain>
    </source>
</reference>
<accession>A0A9P4VMR0</accession>
<comment type="caution">
    <text evidence="1">The sequence shown here is derived from an EMBL/GenBank/DDBJ whole genome shotgun (WGS) entry which is preliminary data.</text>
</comment>
<feature type="non-terminal residue" evidence="1">
    <location>
        <position position="326"/>
    </location>
</feature>
<keyword evidence="2" id="KW-1185">Reference proteome</keyword>
<organism evidence="1 2">
    <name type="scientific">Patellaria atrata CBS 101060</name>
    <dbReference type="NCBI Taxonomy" id="1346257"/>
    <lineage>
        <taxon>Eukaryota</taxon>
        <taxon>Fungi</taxon>
        <taxon>Dikarya</taxon>
        <taxon>Ascomycota</taxon>
        <taxon>Pezizomycotina</taxon>
        <taxon>Dothideomycetes</taxon>
        <taxon>Dothideomycetes incertae sedis</taxon>
        <taxon>Patellariales</taxon>
        <taxon>Patellariaceae</taxon>
        <taxon>Patellaria</taxon>
    </lineage>
</organism>
<protein>
    <submittedName>
        <fullName evidence="1">Uncharacterized protein</fullName>
    </submittedName>
</protein>
<sequence>LGGYSPSSAADRGFAFDFDRSGVSNHLFMYRPGSGKVWILRFDAEAQSFASVYDAGAIGHGIGAFDFFSADDRAFAFDYEHSGRADYICVYRGGTGLFQIYKHGALDSDEPAPNVWIQVFPTGDESTDIGIGGYDLRSSADHAFAFDWDHSGKLDHIVLYRPGAGKFAVLKNKDGVFSAVFSTASAATVLKGFDLLAEEDKAMAFDYEHIGKPDYILFSRPGSGKLLILGHREKQFFIAHQADSFGIFEGGIGGYDMMSKEDHIFAYDLEGTGRQEYLVLYRPGSGSFCAMKNTRGVFSPVYMEGDPGAGVAGYDLKSPKDRAFPF</sequence>
<dbReference type="Proteomes" id="UP000799429">
    <property type="component" value="Unassembled WGS sequence"/>
</dbReference>
<dbReference type="OrthoDB" id="2840902at2759"/>
<evidence type="ECO:0000313" key="1">
    <source>
        <dbReference type="EMBL" id="KAF2835455.1"/>
    </source>
</evidence>
<dbReference type="EMBL" id="MU006109">
    <property type="protein sequence ID" value="KAF2835455.1"/>
    <property type="molecule type" value="Genomic_DNA"/>
</dbReference>
<proteinExistence type="predicted"/>
<evidence type="ECO:0000313" key="2">
    <source>
        <dbReference type="Proteomes" id="UP000799429"/>
    </source>
</evidence>
<dbReference type="AlphaFoldDB" id="A0A9P4VMR0"/>
<gene>
    <name evidence="1" type="ORF">M501DRAFT_923277</name>
</gene>
<name>A0A9P4VMR0_9PEZI</name>